<evidence type="ECO:0000256" key="5">
    <source>
        <dbReference type="ARBA" id="ARBA00022692"/>
    </source>
</evidence>
<feature type="transmembrane region" description="Helical" evidence="10">
    <location>
        <begin position="95"/>
        <end position="113"/>
    </location>
</feature>
<dbReference type="PANTHER" id="PTHR30578:SF0">
    <property type="entry name" value="ION-TRANSLOCATING OXIDOREDUCTASE COMPLEX SUBUNIT D"/>
    <property type="match status" value="1"/>
</dbReference>
<dbReference type="GO" id="GO:0022900">
    <property type="term" value="P:electron transport chain"/>
    <property type="evidence" value="ECO:0007669"/>
    <property type="project" value="UniProtKB-UniRule"/>
</dbReference>
<dbReference type="Pfam" id="PF03116">
    <property type="entry name" value="NQR2_RnfD_RnfE"/>
    <property type="match status" value="1"/>
</dbReference>
<dbReference type="InterPro" id="IPR011303">
    <property type="entry name" value="RnfD_bac"/>
</dbReference>
<name>A0A9D1CS85_9FIRM</name>
<feature type="transmembrane region" description="Helical" evidence="10">
    <location>
        <begin position="213"/>
        <end position="231"/>
    </location>
</feature>
<accession>A0A9D1CS85</accession>
<dbReference type="InterPro" id="IPR004338">
    <property type="entry name" value="NqrB/RnfD"/>
</dbReference>
<comment type="function">
    <text evidence="10">Part of a membrane-bound complex that couples electron transfer with translocation of ions across the membrane.</text>
</comment>
<dbReference type="NCBIfam" id="TIGR01946">
    <property type="entry name" value="rnfD"/>
    <property type="match status" value="1"/>
</dbReference>
<comment type="caution">
    <text evidence="11">The sequence shown here is derived from an EMBL/GenBank/DDBJ whole genome shotgun (WGS) entry which is preliminary data.</text>
</comment>
<comment type="subcellular location">
    <subcellularLocation>
        <location evidence="10">Cell membrane</location>
        <topology evidence="10">Multi-pass membrane protein</topology>
    </subcellularLocation>
</comment>
<dbReference type="GO" id="GO:0055085">
    <property type="term" value="P:transmembrane transport"/>
    <property type="evidence" value="ECO:0007669"/>
    <property type="project" value="InterPro"/>
</dbReference>
<comment type="subunit">
    <text evidence="10">The complex is composed of six subunits: RnfA, RnfB, RnfC, RnfD, RnfE and RnfG.</text>
</comment>
<evidence type="ECO:0000256" key="8">
    <source>
        <dbReference type="ARBA" id="ARBA00022989"/>
    </source>
</evidence>
<evidence type="ECO:0000256" key="3">
    <source>
        <dbReference type="ARBA" id="ARBA00022630"/>
    </source>
</evidence>
<sequence length="326" mass="34880">MSMNLTVSSAPHIRGKDNTRRIMLDVLIALVPALIAAVYFYGERALVLTIVSVAACVVFEALLCLVLRRPMSVGDLSAVVTGVLLAFSLPHSCPYWVVIIGDAFAIIVVKGIVGGLGQNVFNPALGGRAFIMLLWPSAVTRYGYTYVAPFEFGSVDIVSSSTPLQTMSRSVLPDTSLFDMFLGNGLLGCIGEVCTLALLIGFAYLLYRKVISWRIPVAYIGAVAVLTLVFYKGDNALSWMLYSILGGGVMLGAIFMATDYATSPSLPAAQIVYGIGCGVLTVIIRYFGIFPEGVTYAILIMNACAWALDRAFPIRRFGVVKGGAGK</sequence>
<reference evidence="11" key="1">
    <citation type="submission" date="2020-10" db="EMBL/GenBank/DDBJ databases">
        <authorList>
            <person name="Gilroy R."/>
        </authorList>
    </citation>
    <scope>NUCLEOTIDE SEQUENCE</scope>
    <source>
        <strain evidence="11">ChiBcolR7-354</strain>
    </source>
</reference>
<keyword evidence="10" id="KW-1003">Cell membrane</keyword>
<keyword evidence="5 10" id="KW-0812">Transmembrane</keyword>
<dbReference type="Proteomes" id="UP000824262">
    <property type="component" value="Unassembled WGS sequence"/>
</dbReference>
<evidence type="ECO:0000313" key="12">
    <source>
        <dbReference type="Proteomes" id="UP000824262"/>
    </source>
</evidence>
<dbReference type="GO" id="GO:0005886">
    <property type="term" value="C:plasma membrane"/>
    <property type="evidence" value="ECO:0007669"/>
    <property type="project" value="UniProtKB-SubCell"/>
</dbReference>
<keyword evidence="8 10" id="KW-1133">Transmembrane helix</keyword>
<gene>
    <name evidence="10" type="primary">rnfD</name>
    <name evidence="11" type="ORF">IAB77_03660</name>
</gene>
<feature type="transmembrane region" description="Helical" evidence="10">
    <location>
        <begin position="270"/>
        <end position="288"/>
    </location>
</feature>
<evidence type="ECO:0000256" key="10">
    <source>
        <dbReference type="HAMAP-Rule" id="MF_00462"/>
    </source>
</evidence>
<keyword evidence="6 10" id="KW-1278">Translocase</keyword>
<keyword evidence="3 10" id="KW-0285">Flavoprotein</keyword>
<evidence type="ECO:0000256" key="6">
    <source>
        <dbReference type="ARBA" id="ARBA00022967"/>
    </source>
</evidence>
<keyword evidence="7 10" id="KW-0249">Electron transport</keyword>
<feature type="transmembrane region" description="Helical" evidence="10">
    <location>
        <begin position="125"/>
        <end position="144"/>
    </location>
</feature>
<evidence type="ECO:0000256" key="7">
    <source>
        <dbReference type="ARBA" id="ARBA00022982"/>
    </source>
</evidence>
<comment type="similarity">
    <text evidence="10">Belongs to the NqrB/RnfD family.</text>
</comment>
<evidence type="ECO:0000256" key="9">
    <source>
        <dbReference type="ARBA" id="ARBA00023136"/>
    </source>
</evidence>
<evidence type="ECO:0000256" key="2">
    <source>
        <dbReference type="ARBA" id="ARBA00022553"/>
    </source>
</evidence>
<feature type="transmembrane region" description="Helical" evidence="10">
    <location>
        <begin position="181"/>
        <end position="206"/>
    </location>
</feature>
<protein>
    <recommendedName>
        <fullName evidence="10">Ion-translocating oxidoreductase complex subunit D</fullName>
        <ecNumber evidence="10">7.-.-.-</ecNumber>
    </recommendedName>
    <alternativeName>
        <fullName evidence="10">Rnf electron transport complex subunit D</fullName>
    </alternativeName>
</protein>
<feature type="transmembrane region" description="Helical" evidence="10">
    <location>
        <begin position="237"/>
        <end position="258"/>
    </location>
</feature>
<keyword evidence="9 10" id="KW-0472">Membrane</keyword>
<organism evidence="11 12">
    <name type="scientific">Candidatus Scatomorpha intestinavium</name>
    <dbReference type="NCBI Taxonomy" id="2840922"/>
    <lineage>
        <taxon>Bacteria</taxon>
        <taxon>Bacillati</taxon>
        <taxon>Bacillota</taxon>
        <taxon>Clostridia</taxon>
        <taxon>Eubacteriales</taxon>
        <taxon>Candidatus Scatomorpha</taxon>
    </lineage>
</organism>
<proteinExistence type="inferred from homology"/>
<comment type="cofactor">
    <cofactor evidence="10">
        <name>FMN</name>
        <dbReference type="ChEBI" id="CHEBI:58210"/>
    </cofactor>
</comment>
<feature type="transmembrane region" description="Helical" evidence="10">
    <location>
        <begin position="22"/>
        <end position="41"/>
    </location>
</feature>
<dbReference type="HAMAP" id="MF_00462">
    <property type="entry name" value="RsxD_RnfD"/>
    <property type="match status" value="1"/>
</dbReference>
<evidence type="ECO:0000256" key="4">
    <source>
        <dbReference type="ARBA" id="ARBA00022643"/>
    </source>
</evidence>
<dbReference type="AlphaFoldDB" id="A0A9D1CS85"/>
<dbReference type="EMBL" id="DVGA01000037">
    <property type="protein sequence ID" value="HIQ78336.1"/>
    <property type="molecule type" value="Genomic_DNA"/>
</dbReference>
<evidence type="ECO:0000256" key="1">
    <source>
        <dbReference type="ARBA" id="ARBA00022448"/>
    </source>
</evidence>
<keyword evidence="2 10" id="KW-0597">Phosphoprotein</keyword>
<feature type="modified residue" description="FMN phosphoryl threonine" evidence="10">
    <location>
        <position position="162"/>
    </location>
</feature>
<dbReference type="PANTHER" id="PTHR30578">
    <property type="entry name" value="ELECTRON TRANSPORT COMPLEX PROTEIN RNFD"/>
    <property type="match status" value="1"/>
</dbReference>
<dbReference type="EC" id="7.-.-.-" evidence="10"/>
<keyword evidence="4 10" id="KW-0288">FMN</keyword>
<feature type="transmembrane region" description="Helical" evidence="10">
    <location>
        <begin position="73"/>
        <end position="89"/>
    </location>
</feature>
<keyword evidence="1 10" id="KW-0813">Transport</keyword>
<evidence type="ECO:0000313" key="11">
    <source>
        <dbReference type="EMBL" id="HIQ78336.1"/>
    </source>
</evidence>
<feature type="transmembrane region" description="Helical" evidence="10">
    <location>
        <begin position="47"/>
        <end position="66"/>
    </location>
</feature>
<reference evidence="11" key="2">
    <citation type="journal article" date="2021" name="PeerJ">
        <title>Extensive microbial diversity within the chicken gut microbiome revealed by metagenomics and culture.</title>
        <authorList>
            <person name="Gilroy R."/>
            <person name="Ravi A."/>
            <person name="Getino M."/>
            <person name="Pursley I."/>
            <person name="Horton D.L."/>
            <person name="Alikhan N.F."/>
            <person name="Baker D."/>
            <person name="Gharbi K."/>
            <person name="Hall N."/>
            <person name="Watson M."/>
            <person name="Adriaenssens E.M."/>
            <person name="Foster-Nyarko E."/>
            <person name="Jarju S."/>
            <person name="Secka A."/>
            <person name="Antonio M."/>
            <person name="Oren A."/>
            <person name="Chaudhuri R.R."/>
            <person name="La Ragione R."/>
            <person name="Hildebrand F."/>
            <person name="Pallen M.J."/>
        </authorList>
    </citation>
    <scope>NUCLEOTIDE SEQUENCE</scope>
    <source>
        <strain evidence="11">ChiBcolR7-354</strain>
    </source>
</reference>